<keyword evidence="7" id="KW-0325">Glycoprotein</keyword>
<dbReference type="PROSITE" id="PS50156">
    <property type="entry name" value="SSD"/>
    <property type="match status" value="1"/>
</dbReference>
<evidence type="ECO:0000313" key="10">
    <source>
        <dbReference type="Proteomes" id="UP000887563"/>
    </source>
</evidence>
<keyword evidence="10" id="KW-1185">Reference proteome</keyword>
<comment type="subcellular location">
    <subcellularLocation>
        <location evidence="1">Cell membrane</location>
        <topology evidence="1">Multi-pass membrane protein</topology>
    </subcellularLocation>
</comment>
<dbReference type="Proteomes" id="UP000887563">
    <property type="component" value="Unplaced"/>
</dbReference>
<feature type="transmembrane region" description="Helical" evidence="8">
    <location>
        <begin position="419"/>
        <end position="442"/>
    </location>
</feature>
<evidence type="ECO:0000256" key="2">
    <source>
        <dbReference type="ARBA" id="ARBA00005585"/>
    </source>
</evidence>
<keyword evidence="4 8" id="KW-0812">Transmembrane</keyword>
<dbReference type="AlphaFoldDB" id="A0A914L3Q5"/>
<protein>
    <submittedName>
        <fullName evidence="11">SSD domain-containing protein</fullName>
    </submittedName>
</protein>
<dbReference type="GO" id="GO:0018996">
    <property type="term" value="P:molting cycle, collagen and cuticulin-based cuticle"/>
    <property type="evidence" value="ECO:0007669"/>
    <property type="project" value="TreeGrafter"/>
</dbReference>
<dbReference type="FunFam" id="1.20.1640.10:FF:000013">
    <property type="entry name" value="PaTched Related family"/>
    <property type="match status" value="1"/>
</dbReference>
<evidence type="ECO:0000256" key="5">
    <source>
        <dbReference type="ARBA" id="ARBA00022989"/>
    </source>
</evidence>
<feature type="transmembrane region" description="Helical" evidence="8">
    <location>
        <begin position="345"/>
        <end position="368"/>
    </location>
</feature>
<dbReference type="GO" id="GO:0030659">
    <property type="term" value="C:cytoplasmic vesicle membrane"/>
    <property type="evidence" value="ECO:0007669"/>
    <property type="project" value="TreeGrafter"/>
</dbReference>
<dbReference type="InterPro" id="IPR003392">
    <property type="entry name" value="PTHD_SSD"/>
</dbReference>
<evidence type="ECO:0000256" key="8">
    <source>
        <dbReference type="SAM" id="Phobius"/>
    </source>
</evidence>
<feature type="transmembrane region" description="Helical" evidence="8">
    <location>
        <begin position="782"/>
        <end position="808"/>
    </location>
</feature>
<dbReference type="PANTHER" id="PTHR10796">
    <property type="entry name" value="PATCHED-RELATED"/>
    <property type="match status" value="1"/>
</dbReference>
<dbReference type="PANTHER" id="PTHR10796:SF193">
    <property type="entry name" value="SSD DOMAIN-CONTAINING PROTEIN"/>
    <property type="match status" value="1"/>
</dbReference>
<evidence type="ECO:0000313" key="11">
    <source>
        <dbReference type="WBParaSite" id="Minc3s00246g08463"/>
    </source>
</evidence>
<organism evidence="10 11">
    <name type="scientific">Meloidogyne incognita</name>
    <name type="common">Southern root-knot nematode worm</name>
    <name type="synonym">Oxyuris incognita</name>
    <dbReference type="NCBI Taxonomy" id="6306"/>
    <lineage>
        <taxon>Eukaryota</taxon>
        <taxon>Metazoa</taxon>
        <taxon>Ecdysozoa</taxon>
        <taxon>Nematoda</taxon>
        <taxon>Chromadorea</taxon>
        <taxon>Rhabditida</taxon>
        <taxon>Tylenchina</taxon>
        <taxon>Tylenchomorpha</taxon>
        <taxon>Tylenchoidea</taxon>
        <taxon>Meloidogynidae</taxon>
        <taxon>Meloidogyninae</taxon>
        <taxon>Meloidogyne</taxon>
        <taxon>Meloidogyne incognita group</taxon>
    </lineage>
</organism>
<dbReference type="WBParaSite" id="Minc3s00246g08463">
    <property type="protein sequence ID" value="Minc3s00246g08463"/>
    <property type="gene ID" value="Minc3s00246g08463"/>
</dbReference>
<dbReference type="GO" id="GO:0005886">
    <property type="term" value="C:plasma membrane"/>
    <property type="evidence" value="ECO:0007669"/>
    <property type="project" value="UniProtKB-SubCell"/>
</dbReference>
<feature type="domain" description="SSD" evidence="9">
    <location>
        <begin position="276"/>
        <end position="442"/>
    </location>
</feature>
<evidence type="ECO:0000256" key="6">
    <source>
        <dbReference type="ARBA" id="ARBA00023136"/>
    </source>
</evidence>
<feature type="transmembrane region" description="Helical" evidence="8">
    <location>
        <begin position="270"/>
        <end position="292"/>
    </location>
</feature>
<proteinExistence type="inferred from homology"/>
<evidence type="ECO:0000256" key="7">
    <source>
        <dbReference type="ARBA" id="ARBA00023180"/>
    </source>
</evidence>
<feature type="transmembrane region" description="Helical" evidence="8">
    <location>
        <begin position="389"/>
        <end position="413"/>
    </location>
</feature>
<dbReference type="InterPro" id="IPR051697">
    <property type="entry name" value="Patched_domain-protein"/>
</dbReference>
<dbReference type="Gene3D" id="1.20.1640.10">
    <property type="entry name" value="Multidrug efflux transporter AcrB transmembrane domain"/>
    <property type="match status" value="2"/>
</dbReference>
<dbReference type="InterPro" id="IPR000731">
    <property type="entry name" value="SSD"/>
</dbReference>
<feature type="transmembrane region" description="Helical" evidence="8">
    <location>
        <begin position="586"/>
        <end position="607"/>
    </location>
</feature>
<feature type="transmembrane region" description="Helical" evidence="8">
    <location>
        <begin position="815"/>
        <end position="835"/>
    </location>
</feature>
<evidence type="ECO:0000256" key="1">
    <source>
        <dbReference type="ARBA" id="ARBA00004651"/>
    </source>
</evidence>
<dbReference type="GO" id="GO:0006897">
    <property type="term" value="P:endocytosis"/>
    <property type="evidence" value="ECO:0007669"/>
    <property type="project" value="TreeGrafter"/>
</dbReference>
<evidence type="ECO:0000256" key="3">
    <source>
        <dbReference type="ARBA" id="ARBA00022475"/>
    </source>
</evidence>
<evidence type="ECO:0000256" key="4">
    <source>
        <dbReference type="ARBA" id="ARBA00022692"/>
    </source>
</evidence>
<feature type="transmembrane region" description="Helical" evidence="8">
    <location>
        <begin position="312"/>
        <end position="339"/>
    </location>
</feature>
<feature type="transmembrane region" description="Helical" evidence="8">
    <location>
        <begin position="878"/>
        <end position="905"/>
    </location>
</feature>
<comment type="similarity">
    <text evidence="2">Belongs to the patched family.</text>
</comment>
<name>A0A914L3Q5_MELIC</name>
<keyword evidence="6 8" id="KW-0472">Membrane</keyword>
<feature type="transmembrane region" description="Helical" evidence="8">
    <location>
        <begin position="917"/>
        <end position="944"/>
    </location>
</feature>
<keyword evidence="5 8" id="KW-1133">Transmembrane helix</keyword>
<accession>A0A914L3Q5</accession>
<keyword evidence="3" id="KW-1003">Cell membrane</keyword>
<dbReference type="SUPFAM" id="SSF82866">
    <property type="entry name" value="Multidrug efflux transporter AcrB transmembrane domain"/>
    <property type="match status" value="2"/>
</dbReference>
<dbReference type="Pfam" id="PF02460">
    <property type="entry name" value="Patched"/>
    <property type="match status" value="1"/>
</dbReference>
<feature type="transmembrane region" description="Helical" evidence="8">
    <location>
        <begin position="841"/>
        <end position="866"/>
    </location>
</feature>
<evidence type="ECO:0000259" key="9">
    <source>
        <dbReference type="PROSITE" id="PS50156"/>
    </source>
</evidence>
<sequence length="965" mass="110058">MVLIKSCFSLEPLFCRFFYLFGIFVYRCRWPMVVIPPLLSACFSVGFIWVFDLRVDDPAYVFTPRDARWKRELGTFSRLWPLDENKFIAGKSFETKRFVNILCKAKDGGNVLQPEILDEIDLLNRFISENITVPTTDGRFQLSYQDLCLGYDWKCSANEHIEMFRQMTQVGRVIELTYPKGGNKDTPAYLGTAIGDIKLNKTDGTVQAAKIIQMFFFLKQEPANVRKYSTDFEYAVERFLLHGFESPLIDISFAHYQSIEDGLDENARRFFPNFVTSVIALTIFCIACAFTFHVHNENKQKISIDWIRSKPLVACAGLLTTLFALISSFGLLLLLGIPYNVINTIIPFLIIAVGVDDMFVLNACWSATNSRAKTLTVSERTAQMMRDGGVAVSITNITDILAFLVGCVTELPGIELFCIYAFLSVLFCYIYQLTFFTGFMAIMGEAEEQQRHCIFLYKIRDDYNENLNGNFNNKQKIEKLEDVKENGNTSDALFNEEKMSSNGKINNTKPCFIQNIRIEPTRQQLNKTTIKALQQQNGNLKNCENNFSSFFTSTSTCNFTSSSSNFSHHFFTKYFAPFLLNNSIRLLIFLLFICYICLAIIGCLNFREGLEPSHLVTSDHYVGKYFENMKIFWKMGAQLHVAVLNPPNFTDPLQREQLMKTVEAFENTPYTMGREGTVFFFLEFLNYLEQLNAEAENTERIWNHKLRSWLKFTGASNQWESDIVFNRSNNEISAFRFQIAMKNIVEPNQHKLSTKLLREIADSQQPFNLEIYHEMFPFADQYLIILPSTLRNVFISLLCMTAVALLLIPSLPSAILIILSIISIATGVFGYMTFWGVNLDAVSMISIIMSIGFAVDLSAHIVYAFVSAQGKESKERVICALGHIGWPIFQGAASTITGISVLYTVDAYIILTFFKTIWLTMVLGMVHGLIFIPVLLSILPLGFFQIPQQQQIESQTTSLEIKNDF</sequence>
<reference evidence="11" key="1">
    <citation type="submission" date="2022-11" db="UniProtKB">
        <authorList>
            <consortium name="WormBaseParasite"/>
        </authorList>
    </citation>
    <scope>IDENTIFICATION</scope>
</reference>